<accession>A0A8R7TCJ1</accession>
<evidence type="ECO:0000313" key="1">
    <source>
        <dbReference type="EnsemblPlants" id="TuG1812G0200000712.01.T01"/>
    </source>
</evidence>
<reference evidence="2" key="1">
    <citation type="journal article" date="2013" name="Nature">
        <title>Draft genome of the wheat A-genome progenitor Triticum urartu.</title>
        <authorList>
            <person name="Ling H.Q."/>
            <person name="Zhao S."/>
            <person name="Liu D."/>
            <person name="Wang J."/>
            <person name="Sun H."/>
            <person name="Zhang C."/>
            <person name="Fan H."/>
            <person name="Li D."/>
            <person name="Dong L."/>
            <person name="Tao Y."/>
            <person name="Gao C."/>
            <person name="Wu H."/>
            <person name="Li Y."/>
            <person name="Cui Y."/>
            <person name="Guo X."/>
            <person name="Zheng S."/>
            <person name="Wang B."/>
            <person name="Yu K."/>
            <person name="Liang Q."/>
            <person name="Yang W."/>
            <person name="Lou X."/>
            <person name="Chen J."/>
            <person name="Feng M."/>
            <person name="Jian J."/>
            <person name="Zhang X."/>
            <person name="Luo G."/>
            <person name="Jiang Y."/>
            <person name="Liu J."/>
            <person name="Wang Z."/>
            <person name="Sha Y."/>
            <person name="Zhang B."/>
            <person name="Wu H."/>
            <person name="Tang D."/>
            <person name="Shen Q."/>
            <person name="Xue P."/>
            <person name="Zou S."/>
            <person name="Wang X."/>
            <person name="Liu X."/>
            <person name="Wang F."/>
            <person name="Yang Y."/>
            <person name="An X."/>
            <person name="Dong Z."/>
            <person name="Zhang K."/>
            <person name="Zhang X."/>
            <person name="Luo M.C."/>
            <person name="Dvorak J."/>
            <person name="Tong Y."/>
            <person name="Wang J."/>
            <person name="Yang H."/>
            <person name="Li Z."/>
            <person name="Wang D."/>
            <person name="Zhang A."/>
            <person name="Wang J."/>
        </authorList>
    </citation>
    <scope>NUCLEOTIDE SEQUENCE</scope>
    <source>
        <strain evidence="2">cv. G1812</strain>
    </source>
</reference>
<reference evidence="1" key="3">
    <citation type="submission" date="2022-06" db="UniProtKB">
        <authorList>
            <consortium name="EnsemblPlants"/>
        </authorList>
    </citation>
    <scope>IDENTIFICATION</scope>
</reference>
<dbReference type="Gramene" id="TuG1812G0200000712.01.T01">
    <property type="protein sequence ID" value="TuG1812G0200000712.01.T01"/>
    <property type="gene ID" value="TuG1812G0200000712.01"/>
</dbReference>
<dbReference type="Proteomes" id="UP000015106">
    <property type="component" value="Chromosome 2"/>
</dbReference>
<protein>
    <submittedName>
        <fullName evidence="1">Uncharacterized protein</fullName>
    </submittedName>
</protein>
<dbReference type="EnsemblPlants" id="TuG1812G0200000712.01.T01">
    <property type="protein sequence ID" value="TuG1812G0200000712.01.T01"/>
    <property type="gene ID" value="TuG1812G0200000712.01"/>
</dbReference>
<evidence type="ECO:0000313" key="2">
    <source>
        <dbReference type="Proteomes" id="UP000015106"/>
    </source>
</evidence>
<dbReference type="AlphaFoldDB" id="A0A8R7TCJ1"/>
<reference evidence="1" key="2">
    <citation type="submission" date="2018-03" db="EMBL/GenBank/DDBJ databases">
        <title>The Triticum urartu genome reveals the dynamic nature of wheat genome evolution.</title>
        <authorList>
            <person name="Ling H."/>
            <person name="Ma B."/>
            <person name="Shi X."/>
            <person name="Liu H."/>
            <person name="Dong L."/>
            <person name="Sun H."/>
            <person name="Cao Y."/>
            <person name="Gao Q."/>
            <person name="Zheng S."/>
            <person name="Li Y."/>
            <person name="Yu Y."/>
            <person name="Du H."/>
            <person name="Qi M."/>
            <person name="Li Y."/>
            <person name="Yu H."/>
            <person name="Cui Y."/>
            <person name="Wang N."/>
            <person name="Chen C."/>
            <person name="Wu H."/>
            <person name="Zhao Y."/>
            <person name="Zhang J."/>
            <person name="Li Y."/>
            <person name="Zhou W."/>
            <person name="Zhang B."/>
            <person name="Hu W."/>
            <person name="Eijk M."/>
            <person name="Tang J."/>
            <person name="Witsenboer H."/>
            <person name="Zhao S."/>
            <person name="Li Z."/>
            <person name="Zhang A."/>
            <person name="Wang D."/>
            <person name="Liang C."/>
        </authorList>
    </citation>
    <scope>NUCLEOTIDE SEQUENCE [LARGE SCALE GENOMIC DNA]</scope>
    <source>
        <strain evidence="1">cv. G1812</strain>
    </source>
</reference>
<name>A0A8R7TCJ1_TRIUA</name>
<organism evidence="1 2">
    <name type="scientific">Triticum urartu</name>
    <name type="common">Red wild einkorn</name>
    <name type="synonym">Crithodium urartu</name>
    <dbReference type="NCBI Taxonomy" id="4572"/>
    <lineage>
        <taxon>Eukaryota</taxon>
        <taxon>Viridiplantae</taxon>
        <taxon>Streptophyta</taxon>
        <taxon>Embryophyta</taxon>
        <taxon>Tracheophyta</taxon>
        <taxon>Spermatophyta</taxon>
        <taxon>Magnoliopsida</taxon>
        <taxon>Liliopsida</taxon>
        <taxon>Poales</taxon>
        <taxon>Poaceae</taxon>
        <taxon>BOP clade</taxon>
        <taxon>Pooideae</taxon>
        <taxon>Triticodae</taxon>
        <taxon>Triticeae</taxon>
        <taxon>Triticinae</taxon>
        <taxon>Triticum</taxon>
    </lineage>
</organism>
<keyword evidence="2" id="KW-1185">Reference proteome</keyword>
<proteinExistence type="predicted"/>
<sequence>RAGIPGCCRAAVTSRRGEESIVCPVDVPGYSLWHEESLTVVLFDQHNNDGSACAHYKLRAQMCHAQDTRVTRPGAAAGGGGARSKEANN</sequence>